<dbReference type="InterPro" id="IPR003439">
    <property type="entry name" value="ABC_transporter-like_ATP-bd"/>
</dbReference>
<dbReference type="Gene3D" id="3.40.50.300">
    <property type="entry name" value="P-loop containing nucleotide triphosphate hydrolases"/>
    <property type="match status" value="1"/>
</dbReference>
<evidence type="ECO:0000313" key="12">
    <source>
        <dbReference type="Proteomes" id="UP000001683"/>
    </source>
</evidence>
<keyword evidence="3 8" id="KW-0812">Transmembrane</keyword>
<dbReference type="RefSeq" id="WP_012447285.1">
    <property type="nucleotide sequence ID" value="NC_010718.1"/>
</dbReference>
<feature type="domain" description="ABC transporter" evidence="9">
    <location>
        <begin position="390"/>
        <end position="624"/>
    </location>
</feature>
<proteinExistence type="predicted"/>
<keyword evidence="6 8" id="KW-1133">Transmembrane helix</keyword>
<comment type="subcellular location">
    <subcellularLocation>
        <location evidence="1">Cell membrane</location>
        <topology evidence="1">Multi-pass membrane protein</topology>
    </subcellularLocation>
</comment>
<dbReference type="EMBL" id="CP001034">
    <property type="protein sequence ID" value="ACB84407.1"/>
    <property type="molecule type" value="Genomic_DNA"/>
</dbReference>
<dbReference type="FunCoup" id="B2A7V9">
    <property type="interactions" value="303"/>
</dbReference>
<feature type="transmembrane region" description="Helical" evidence="8">
    <location>
        <begin position="21"/>
        <end position="43"/>
    </location>
</feature>
<dbReference type="InterPro" id="IPR003593">
    <property type="entry name" value="AAA+_ATPase"/>
</dbReference>
<accession>B2A7V9</accession>
<evidence type="ECO:0000256" key="1">
    <source>
        <dbReference type="ARBA" id="ARBA00004651"/>
    </source>
</evidence>
<keyword evidence="4" id="KW-0547">Nucleotide-binding</keyword>
<dbReference type="GO" id="GO:0015421">
    <property type="term" value="F:ABC-type oligopeptide transporter activity"/>
    <property type="evidence" value="ECO:0007669"/>
    <property type="project" value="TreeGrafter"/>
</dbReference>
<dbReference type="STRING" id="457570.Nther_0822"/>
<feature type="transmembrane region" description="Helical" evidence="8">
    <location>
        <begin position="182"/>
        <end position="199"/>
    </location>
</feature>
<dbReference type="GO" id="GO:0005886">
    <property type="term" value="C:plasma membrane"/>
    <property type="evidence" value="ECO:0007669"/>
    <property type="project" value="UniProtKB-SubCell"/>
</dbReference>
<dbReference type="AlphaFoldDB" id="B2A7V9"/>
<dbReference type="PROSITE" id="PS50893">
    <property type="entry name" value="ABC_TRANSPORTER_2"/>
    <property type="match status" value="1"/>
</dbReference>
<dbReference type="PANTHER" id="PTHR43394">
    <property type="entry name" value="ATP-DEPENDENT PERMEASE MDL1, MITOCHONDRIAL"/>
    <property type="match status" value="1"/>
</dbReference>
<evidence type="ECO:0000259" key="10">
    <source>
        <dbReference type="PROSITE" id="PS50929"/>
    </source>
</evidence>
<dbReference type="InterPro" id="IPR011527">
    <property type="entry name" value="ABC1_TM_dom"/>
</dbReference>
<dbReference type="SUPFAM" id="SSF90123">
    <property type="entry name" value="ABC transporter transmembrane region"/>
    <property type="match status" value="1"/>
</dbReference>
<dbReference type="PROSITE" id="PS50929">
    <property type="entry name" value="ABC_TM1F"/>
    <property type="match status" value="1"/>
</dbReference>
<evidence type="ECO:0000256" key="3">
    <source>
        <dbReference type="ARBA" id="ARBA00022692"/>
    </source>
</evidence>
<reference evidence="11 12" key="2">
    <citation type="journal article" date="2011" name="J. Bacteriol.">
        <title>Complete genome sequence of the anaerobic, halophilic alkalithermophile Natranaerobius thermophilus JW/NM-WN-LF.</title>
        <authorList>
            <person name="Zhao B."/>
            <person name="Mesbah N.M."/>
            <person name="Dalin E."/>
            <person name="Goodwin L."/>
            <person name="Nolan M."/>
            <person name="Pitluck S."/>
            <person name="Chertkov O."/>
            <person name="Brettin T.S."/>
            <person name="Han J."/>
            <person name="Larimer F.W."/>
            <person name="Land M.L."/>
            <person name="Hauser L."/>
            <person name="Kyrpides N."/>
            <person name="Wiegel J."/>
        </authorList>
    </citation>
    <scope>NUCLEOTIDE SEQUENCE [LARGE SCALE GENOMIC DNA]</scope>
    <source>
        <strain evidence="12">ATCC BAA-1301 / DSM 18059 / JW/NM-WN-LF</strain>
    </source>
</reference>
<feature type="transmembrane region" description="Helical" evidence="8">
    <location>
        <begin position="159"/>
        <end position="176"/>
    </location>
</feature>
<evidence type="ECO:0000256" key="6">
    <source>
        <dbReference type="ARBA" id="ARBA00022989"/>
    </source>
</evidence>
<dbReference type="FunFam" id="3.40.50.300:FF:000287">
    <property type="entry name" value="Multidrug ABC transporter ATP-binding protein"/>
    <property type="match status" value="1"/>
</dbReference>
<feature type="transmembrane region" description="Helical" evidence="8">
    <location>
        <begin position="276"/>
        <end position="303"/>
    </location>
</feature>
<dbReference type="Pfam" id="PF00664">
    <property type="entry name" value="ABC_membrane"/>
    <property type="match status" value="1"/>
</dbReference>
<dbReference type="CDD" id="cd18547">
    <property type="entry name" value="ABC_6TM_Tm288_like"/>
    <property type="match status" value="1"/>
</dbReference>
<evidence type="ECO:0000256" key="8">
    <source>
        <dbReference type="SAM" id="Phobius"/>
    </source>
</evidence>
<gene>
    <name evidence="11" type="ordered locus">Nther_0822</name>
</gene>
<dbReference type="SMART" id="SM00382">
    <property type="entry name" value="AAA"/>
    <property type="match status" value="1"/>
</dbReference>
<dbReference type="eggNOG" id="COG1132">
    <property type="taxonomic scope" value="Bacteria"/>
</dbReference>
<dbReference type="GO" id="GO:0016887">
    <property type="term" value="F:ATP hydrolysis activity"/>
    <property type="evidence" value="ECO:0007669"/>
    <property type="project" value="InterPro"/>
</dbReference>
<dbReference type="GO" id="GO:0005524">
    <property type="term" value="F:ATP binding"/>
    <property type="evidence" value="ECO:0007669"/>
    <property type="project" value="UniProtKB-KW"/>
</dbReference>
<dbReference type="CDD" id="cd03254">
    <property type="entry name" value="ABCC_Glucan_exporter_like"/>
    <property type="match status" value="1"/>
</dbReference>
<dbReference type="KEGG" id="nth:Nther_0822"/>
<name>B2A7V9_NATTJ</name>
<evidence type="ECO:0000256" key="5">
    <source>
        <dbReference type="ARBA" id="ARBA00022840"/>
    </source>
</evidence>
<dbReference type="InterPro" id="IPR036640">
    <property type="entry name" value="ABC1_TM_sf"/>
</dbReference>
<feature type="domain" description="ABC transmembrane type-1" evidence="10">
    <location>
        <begin position="36"/>
        <end position="325"/>
    </location>
</feature>
<dbReference type="SUPFAM" id="SSF52540">
    <property type="entry name" value="P-loop containing nucleoside triphosphate hydrolases"/>
    <property type="match status" value="1"/>
</dbReference>
<evidence type="ECO:0000259" key="9">
    <source>
        <dbReference type="PROSITE" id="PS50893"/>
    </source>
</evidence>
<dbReference type="InterPro" id="IPR027417">
    <property type="entry name" value="P-loop_NTPase"/>
</dbReference>
<keyword evidence="12" id="KW-1185">Reference proteome</keyword>
<evidence type="ECO:0000256" key="7">
    <source>
        <dbReference type="ARBA" id="ARBA00023136"/>
    </source>
</evidence>
<dbReference type="InterPro" id="IPR039421">
    <property type="entry name" value="Type_1_exporter"/>
</dbReference>
<protein>
    <submittedName>
        <fullName evidence="11">ABC transporter related</fullName>
    </submittedName>
</protein>
<keyword evidence="2" id="KW-0813">Transport</keyword>
<dbReference type="Gene3D" id="1.20.1560.10">
    <property type="entry name" value="ABC transporter type 1, transmembrane domain"/>
    <property type="match status" value="1"/>
</dbReference>
<dbReference type="PANTHER" id="PTHR43394:SF1">
    <property type="entry name" value="ATP-BINDING CASSETTE SUB-FAMILY B MEMBER 10, MITOCHONDRIAL"/>
    <property type="match status" value="1"/>
</dbReference>
<feature type="transmembrane region" description="Helical" evidence="8">
    <location>
        <begin position="77"/>
        <end position="101"/>
    </location>
</feature>
<evidence type="ECO:0000256" key="2">
    <source>
        <dbReference type="ARBA" id="ARBA00022448"/>
    </source>
</evidence>
<dbReference type="Proteomes" id="UP000001683">
    <property type="component" value="Chromosome"/>
</dbReference>
<organism evidence="11 12">
    <name type="scientific">Natranaerobius thermophilus (strain ATCC BAA-1301 / DSM 18059 / JW/NM-WN-LF)</name>
    <dbReference type="NCBI Taxonomy" id="457570"/>
    <lineage>
        <taxon>Bacteria</taxon>
        <taxon>Bacillati</taxon>
        <taxon>Bacillota</taxon>
        <taxon>Clostridia</taxon>
        <taxon>Natranaerobiales</taxon>
        <taxon>Natranaerobiaceae</taxon>
        <taxon>Natranaerobius</taxon>
    </lineage>
</organism>
<evidence type="ECO:0000256" key="4">
    <source>
        <dbReference type="ARBA" id="ARBA00022741"/>
    </source>
</evidence>
<dbReference type="OrthoDB" id="9762778at2"/>
<dbReference type="InParanoid" id="B2A7V9"/>
<keyword evidence="5" id="KW-0067">ATP-binding</keyword>
<dbReference type="HOGENOM" id="CLU_000604_84_3_9"/>
<sequence>MASHNVSKRRKAKDPIKTFKRLLSFIFVRYKLLLPIVFIGIMLSTGARLGMSVFLEVLIDEYITPLVGVSDPDFSSLISALFIMGGIFLAGVIGTLTFNLLMVSISQGTLRELRDSMFSHMQKLPLSYFDSNTHGNLMSRYTNDTDTLRQFITQGLPQMAVSIVTIVGVFTTMLILSPHLTLVAILTVIINLVVVRKVVGLSGKNFSRQQETLGKTNGYVEEMISGQKVVKVFCHEEEAKAKFDELNDKLCQHSTDAHRYANILMPIMINFSHIQYVLIAITGGILYINGIGALTLGTIAAFLQLSRTLAMPIAQISQQLQSIVKALAGAERIFDLLDQEVEADKGSVTLVNAKYEDDKLVETEERTGILAWKQPQPDGSFNYTELKGDIRLNNIDFSYDGETPVLHNVSVHAKPGQKIALVGATGAGKTTISNLINRFYDLDDGKIRYDGININDIKKADLRRSLGVVLQDTSLFTGTVKENIRFGKLDATDEEIYEAARRSQADSFISMLPDGYETILSEESSNLSQGQRQLLSITRAQLTDAPVMILDEATSSIDSRTEAIVQRGMDELMKGRTVFVIAHRLSTIRNSDKILVLDQGRIIESGNHKELVANKGAYYQLYKGSSNSFDEANFDEADAL</sequence>
<keyword evidence="7 8" id="KW-0472">Membrane</keyword>
<dbReference type="Pfam" id="PF00005">
    <property type="entry name" value="ABC_tran"/>
    <property type="match status" value="1"/>
</dbReference>
<reference evidence="11 12" key="1">
    <citation type="submission" date="2008-04" db="EMBL/GenBank/DDBJ databases">
        <title>Complete sequence of chromosome of Natranaerobius thermophilus JW/NM-WN-LF.</title>
        <authorList>
            <consortium name="US DOE Joint Genome Institute"/>
            <person name="Copeland A."/>
            <person name="Lucas S."/>
            <person name="Lapidus A."/>
            <person name="Glavina del Rio T."/>
            <person name="Dalin E."/>
            <person name="Tice H."/>
            <person name="Bruce D."/>
            <person name="Goodwin L."/>
            <person name="Pitluck S."/>
            <person name="Chertkov O."/>
            <person name="Brettin T."/>
            <person name="Detter J.C."/>
            <person name="Han C."/>
            <person name="Kuske C.R."/>
            <person name="Schmutz J."/>
            <person name="Larimer F."/>
            <person name="Land M."/>
            <person name="Hauser L."/>
            <person name="Kyrpides N."/>
            <person name="Lykidis A."/>
            <person name="Mesbah N.M."/>
            <person name="Wiegel J."/>
        </authorList>
    </citation>
    <scope>NUCLEOTIDE SEQUENCE [LARGE SCALE GENOMIC DNA]</scope>
    <source>
        <strain evidence="12">ATCC BAA-1301 / DSM 18059 / JW/NM-WN-LF</strain>
    </source>
</reference>
<evidence type="ECO:0000313" key="11">
    <source>
        <dbReference type="EMBL" id="ACB84407.1"/>
    </source>
</evidence>